<keyword evidence="9" id="KW-0812">Transmembrane</keyword>
<dbReference type="InterPro" id="IPR017441">
    <property type="entry name" value="Protein_kinase_ATP_BS"/>
</dbReference>
<dbReference type="CDD" id="cd14014">
    <property type="entry name" value="STKc_PknB_like"/>
    <property type="match status" value="1"/>
</dbReference>
<dbReference type="RefSeq" id="WP_093935956.1">
    <property type="nucleotide sequence ID" value="NZ_NMQT01000080.1"/>
</dbReference>
<proteinExistence type="predicted"/>
<sequence length="501" mass="53317">MTDEQTRPYGPPQQTFQAPGGRIVAGRYALLGELGRGGMGIVWRAQDQVIGRQVAIKELKFPNAPEDASVLSERMLREVRSGGRLNDPAVVTVYDVVTENGATYIVMELVEAPTLADLVRERGPLPAQQVAQVGERVLSALRAAHAAGIVHRDVKPANIMVAPDGRVKLTDFGIAHAADDPRLTTSGMIVGSPAFMAPERVEGRDAMPESDLWSLGTTLFFAAEGIVAFERSTTAATLHAIMTEAPYLTRVQGPLAAAILGLLVTKPEARMSYDQVRSLLSAAQGVQAQPTPPSGGTAMMQPGQPMTRLAPAPAKRNLRPLWLSLAAVAVIGALVGGIFLGRWMAAPAGNAQAQPTLTYGINGQLKIDLSGDCYNVPLAENTTMNSETSGNCAKNHLVEVYAKGDLLGVESAGDKDATVVAYPGAEVVSRIAEAVCSATFNSDVVPAQQRSGLYWRAVVPTEAEWNRPLGEDDHDYSREYLCLLAKTDGGQLTSQITTKVK</sequence>
<keyword evidence="12" id="KW-1185">Reference proteome</keyword>
<keyword evidence="9" id="KW-1133">Transmembrane helix</keyword>
<dbReference type="Gene3D" id="1.10.510.10">
    <property type="entry name" value="Transferase(Phosphotransferase) domain 1"/>
    <property type="match status" value="1"/>
</dbReference>
<dbReference type="SUPFAM" id="SSF56112">
    <property type="entry name" value="Protein kinase-like (PK-like)"/>
    <property type="match status" value="1"/>
</dbReference>
<evidence type="ECO:0000256" key="4">
    <source>
        <dbReference type="ARBA" id="ARBA00022741"/>
    </source>
</evidence>
<feature type="domain" description="Protein kinase" evidence="10">
    <location>
        <begin position="28"/>
        <end position="280"/>
    </location>
</feature>
<dbReference type="OrthoDB" id="3679634at2"/>
<dbReference type="PROSITE" id="PS50011">
    <property type="entry name" value="PROTEIN_KINASE_DOM"/>
    <property type="match status" value="1"/>
</dbReference>
<dbReference type="GO" id="GO:0005524">
    <property type="term" value="F:ATP binding"/>
    <property type="evidence" value="ECO:0007669"/>
    <property type="project" value="UniProtKB-UniRule"/>
</dbReference>
<keyword evidence="2 11" id="KW-0723">Serine/threonine-protein kinase</keyword>
<evidence type="ECO:0000256" key="9">
    <source>
        <dbReference type="SAM" id="Phobius"/>
    </source>
</evidence>
<accession>A0A229S277</accession>
<dbReference type="Gene3D" id="3.30.200.20">
    <property type="entry name" value="Phosphorylase Kinase, domain 1"/>
    <property type="match status" value="1"/>
</dbReference>
<dbReference type="PANTHER" id="PTHR43289">
    <property type="entry name" value="MITOGEN-ACTIVATED PROTEIN KINASE KINASE KINASE 20-RELATED"/>
    <property type="match status" value="1"/>
</dbReference>
<evidence type="ECO:0000256" key="3">
    <source>
        <dbReference type="ARBA" id="ARBA00022679"/>
    </source>
</evidence>
<dbReference type="Pfam" id="PF00069">
    <property type="entry name" value="Pkinase"/>
    <property type="match status" value="1"/>
</dbReference>
<feature type="binding site" evidence="7">
    <location>
        <position position="57"/>
    </location>
    <ligand>
        <name>ATP</name>
        <dbReference type="ChEBI" id="CHEBI:30616"/>
    </ligand>
</feature>
<reference evidence="11 12" key="1">
    <citation type="submission" date="2017-07" db="EMBL/GenBank/DDBJ databases">
        <title>Amycolatopsis thailandensis Genome sequencing and assembly.</title>
        <authorList>
            <person name="Kaur N."/>
            <person name="Mayilraj S."/>
        </authorList>
    </citation>
    <scope>NUCLEOTIDE SEQUENCE [LARGE SCALE GENOMIC DNA]</scope>
    <source>
        <strain evidence="11 12">JCM 16380</strain>
    </source>
</reference>
<feature type="transmembrane region" description="Helical" evidence="9">
    <location>
        <begin position="321"/>
        <end position="340"/>
    </location>
</feature>
<evidence type="ECO:0000256" key="8">
    <source>
        <dbReference type="SAM" id="MobiDB-lite"/>
    </source>
</evidence>
<dbReference type="InterPro" id="IPR008271">
    <property type="entry name" value="Ser/Thr_kinase_AS"/>
</dbReference>
<evidence type="ECO:0000256" key="2">
    <source>
        <dbReference type="ARBA" id="ARBA00022527"/>
    </source>
</evidence>
<comment type="caution">
    <text evidence="11">The sequence shown here is derived from an EMBL/GenBank/DDBJ whole genome shotgun (WGS) entry which is preliminary data.</text>
</comment>
<dbReference type="PANTHER" id="PTHR43289:SF6">
    <property type="entry name" value="SERINE_THREONINE-PROTEIN KINASE NEKL-3"/>
    <property type="match status" value="1"/>
</dbReference>
<dbReference type="Proteomes" id="UP000215223">
    <property type="component" value="Unassembled WGS sequence"/>
</dbReference>
<evidence type="ECO:0000256" key="6">
    <source>
        <dbReference type="ARBA" id="ARBA00022840"/>
    </source>
</evidence>
<dbReference type="EMBL" id="NMQT01000080">
    <property type="protein sequence ID" value="OXM53042.1"/>
    <property type="molecule type" value="Genomic_DNA"/>
</dbReference>
<keyword evidence="9" id="KW-0472">Membrane</keyword>
<name>A0A229S277_9PSEU</name>
<dbReference type="InterPro" id="IPR011009">
    <property type="entry name" value="Kinase-like_dom_sf"/>
</dbReference>
<keyword evidence="5 11" id="KW-0418">Kinase</keyword>
<dbReference type="AlphaFoldDB" id="A0A229S277"/>
<evidence type="ECO:0000313" key="12">
    <source>
        <dbReference type="Proteomes" id="UP000215223"/>
    </source>
</evidence>
<dbReference type="PROSITE" id="PS00108">
    <property type="entry name" value="PROTEIN_KINASE_ST"/>
    <property type="match status" value="1"/>
</dbReference>
<protein>
    <recommendedName>
        <fullName evidence="1">non-specific serine/threonine protein kinase</fullName>
        <ecNumber evidence="1">2.7.11.1</ecNumber>
    </recommendedName>
</protein>
<keyword evidence="6 7" id="KW-0067">ATP-binding</keyword>
<keyword evidence="3" id="KW-0808">Transferase</keyword>
<dbReference type="InterPro" id="IPR000719">
    <property type="entry name" value="Prot_kinase_dom"/>
</dbReference>
<dbReference type="GO" id="GO:0004674">
    <property type="term" value="F:protein serine/threonine kinase activity"/>
    <property type="evidence" value="ECO:0007669"/>
    <property type="project" value="UniProtKB-KW"/>
</dbReference>
<evidence type="ECO:0000256" key="1">
    <source>
        <dbReference type="ARBA" id="ARBA00012513"/>
    </source>
</evidence>
<dbReference type="SMART" id="SM00220">
    <property type="entry name" value="S_TKc"/>
    <property type="match status" value="1"/>
</dbReference>
<organism evidence="11 12">
    <name type="scientific">Amycolatopsis thailandensis</name>
    <dbReference type="NCBI Taxonomy" id="589330"/>
    <lineage>
        <taxon>Bacteria</taxon>
        <taxon>Bacillati</taxon>
        <taxon>Actinomycetota</taxon>
        <taxon>Actinomycetes</taxon>
        <taxon>Pseudonocardiales</taxon>
        <taxon>Pseudonocardiaceae</taxon>
        <taxon>Amycolatopsis</taxon>
    </lineage>
</organism>
<evidence type="ECO:0000256" key="5">
    <source>
        <dbReference type="ARBA" id="ARBA00022777"/>
    </source>
</evidence>
<feature type="region of interest" description="Disordered" evidence="8">
    <location>
        <begin position="286"/>
        <end position="306"/>
    </location>
</feature>
<evidence type="ECO:0000313" key="11">
    <source>
        <dbReference type="EMBL" id="OXM53042.1"/>
    </source>
</evidence>
<gene>
    <name evidence="11" type="ORF">CFP71_22670</name>
</gene>
<evidence type="ECO:0000256" key="7">
    <source>
        <dbReference type="PROSITE-ProRule" id="PRU10141"/>
    </source>
</evidence>
<evidence type="ECO:0000259" key="10">
    <source>
        <dbReference type="PROSITE" id="PS50011"/>
    </source>
</evidence>
<keyword evidence="4 7" id="KW-0547">Nucleotide-binding</keyword>
<dbReference type="EC" id="2.7.11.1" evidence="1"/>
<dbReference type="PROSITE" id="PS00107">
    <property type="entry name" value="PROTEIN_KINASE_ATP"/>
    <property type="match status" value="1"/>
</dbReference>